<reference evidence="8" key="1">
    <citation type="submission" date="2016-02" db="EMBL/GenBank/DDBJ databases">
        <title>WGS assembly of Manihot esculenta.</title>
        <authorList>
            <person name="Bredeson J.V."/>
            <person name="Prochnik S.E."/>
            <person name="Lyons J.B."/>
            <person name="Schmutz J."/>
            <person name="Grimwood J."/>
            <person name="Vrebalov J."/>
            <person name="Bart R.S."/>
            <person name="Amuge T."/>
            <person name="Ferguson M.E."/>
            <person name="Green R."/>
            <person name="Putnam N."/>
            <person name="Stites J."/>
            <person name="Rounsley S."/>
            <person name="Rokhsar D.S."/>
        </authorList>
    </citation>
    <scope>NUCLEOTIDE SEQUENCE [LARGE SCALE GENOMIC DNA]</scope>
    <source>
        <tissue evidence="8">Leaf</tissue>
    </source>
</reference>
<dbReference type="InterPro" id="IPR035595">
    <property type="entry name" value="UDP_glycos_trans_CS"/>
</dbReference>
<dbReference type="GO" id="GO:0080043">
    <property type="term" value="F:quercetin 3-O-glucosyltransferase activity"/>
    <property type="evidence" value="ECO:0000318"/>
    <property type="project" value="GO_Central"/>
</dbReference>
<protein>
    <recommendedName>
        <fullName evidence="7">Glycosyltransferase</fullName>
        <ecNumber evidence="7">2.4.1.-</ecNumber>
    </recommendedName>
</protein>
<dbReference type="AlphaFoldDB" id="A0A2C9UTK6"/>
<evidence type="ECO:0000256" key="5">
    <source>
        <dbReference type="ARBA" id="ARBA00047606"/>
    </source>
</evidence>
<evidence type="ECO:0000256" key="2">
    <source>
        <dbReference type="ARBA" id="ARBA00009995"/>
    </source>
</evidence>
<dbReference type="GO" id="GO:0009718">
    <property type="term" value="P:anthocyanin-containing compound biosynthetic process"/>
    <property type="evidence" value="ECO:0007669"/>
    <property type="project" value="UniProtKB-UniPathway"/>
</dbReference>
<dbReference type="GO" id="GO:0047213">
    <property type="term" value="F:anthocyanidin 3-O-glucosyltransferase activity"/>
    <property type="evidence" value="ECO:0007669"/>
    <property type="project" value="UniProtKB-EC"/>
</dbReference>
<evidence type="ECO:0000313" key="8">
    <source>
        <dbReference type="EMBL" id="OAY34881.1"/>
    </source>
</evidence>
<dbReference type="PANTHER" id="PTHR11926:SF1553">
    <property type="entry name" value="GLYCOSYLTRANSFERASE"/>
    <property type="match status" value="1"/>
</dbReference>
<name>A0A2C9UTK6_MANES</name>
<dbReference type="GO" id="GO:0080044">
    <property type="term" value="F:quercetin 7-O-glucosyltransferase activity"/>
    <property type="evidence" value="ECO:0000318"/>
    <property type="project" value="GO_Central"/>
</dbReference>
<organism evidence="8">
    <name type="scientific">Manihot esculenta</name>
    <name type="common">Cassava</name>
    <name type="synonym">Jatropha manihot</name>
    <dbReference type="NCBI Taxonomy" id="3983"/>
    <lineage>
        <taxon>Eukaryota</taxon>
        <taxon>Viridiplantae</taxon>
        <taxon>Streptophyta</taxon>
        <taxon>Embryophyta</taxon>
        <taxon>Tracheophyta</taxon>
        <taxon>Spermatophyta</taxon>
        <taxon>Magnoliopsida</taxon>
        <taxon>eudicotyledons</taxon>
        <taxon>Gunneridae</taxon>
        <taxon>Pentapetalae</taxon>
        <taxon>rosids</taxon>
        <taxon>fabids</taxon>
        <taxon>Malpighiales</taxon>
        <taxon>Euphorbiaceae</taxon>
        <taxon>Crotonoideae</taxon>
        <taxon>Manihoteae</taxon>
        <taxon>Manihot</taxon>
    </lineage>
</organism>
<evidence type="ECO:0000256" key="7">
    <source>
        <dbReference type="RuleBase" id="RU362057"/>
    </source>
</evidence>
<sequence length="466" mass="52027">MENDQRAWSAHALAFPFPAQGHINPVLQFCKRLVSKGIKATLVTTRFLSKSIHVDPSSNIDLETISDGFDEGGHAQAESVEAYVSTFKAVGSETLANLIRKLNDSGHPVNALIYDGTFPWALDVAKQFGLLKVMFCTQSCAVSIVAYHVQRGLLRVPLSGPVVSIPGLPLMEAADTPSFIYDLSTYTAFYDVLVNQFINIDETDWILHSSFHKMEEEVVDWMAKRWRLRTIGPTVPSMYLDKRIESDKSYAINLFKPNASACINWLHAKPVASVVYVSFGSVAELGVEQTRELAWGLKGSNCYFLWVVRATELFKLPENFVEETKEKGLVVTWCPQLEVLTHEAIGCFLTHCGFNSVLEALSLGVPMVAVPQWSDQPTNAKYVEDVWKMGIRAKPDEEGIVRREVVEVCLREVMEGEKAKEIRDNARNWKRLSKEAIDEGGTSDKNIDEFVAALLGKTILGNCDFI</sequence>
<dbReference type="PROSITE" id="PS00375">
    <property type="entry name" value="UDPGT"/>
    <property type="match status" value="1"/>
</dbReference>
<dbReference type="GO" id="GO:0032787">
    <property type="term" value="P:monocarboxylic acid metabolic process"/>
    <property type="evidence" value="ECO:0007669"/>
    <property type="project" value="UniProtKB-ARBA"/>
</dbReference>
<dbReference type="Pfam" id="PF00201">
    <property type="entry name" value="UDPGT"/>
    <property type="match status" value="1"/>
</dbReference>
<comment type="catalytic activity">
    <reaction evidence="5">
        <text>an anthocyanidin + UDP-alpha-D-glucose + H(+) = an anthocyanidin 3-O-beta-D-glucoside + UDP</text>
        <dbReference type="Rhea" id="RHEA:20093"/>
        <dbReference type="ChEBI" id="CHEBI:15378"/>
        <dbReference type="ChEBI" id="CHEBI:16307"/>
        <dbReference type="ChEBI" id="CHEBI:58223"/>
        <dbReference type="ChEBI" id="CHEBI:58885"/>
        <dbReference type="ChEBI" id="CHEBI:143576"/>
        <dbReference type="EC" id="2.4.1.115"/>
    </reaction>
</comment>
<evidence type="ECO:0000256" key="3">
    <source>
        <dbReference type="ARBA" id="ARBA00022676"/>
    </source>
</evidence>
<evidence type="ECO:0000256" key="4">
    <source>
        <dbReference type="ARBA" id="ARBA00022679"/>
    </source>
</evidence>
<dbReference type="FunFam" id="3.40.50.2000:FF:000057">
    <property type="entry name" value="Glycosyltransferase"/>
    <property type="match status" value="1"/>
</dbReference>
<keyword evidence="4 6" id="KW-0808">Transferase</keyword>
<accession>A0A2C9UTK6</accession>
<proteinExistence type="inferred from homology"/>
<dbReference type="InterPro" id="IPR002213">
    <property type="entry name" value="UDP_glucos_trans"/>
</dbReference>
<evidence type="ECO:0000256" key="6">
    <source>
        <dbReference type="RuleBase" id="RU003718"/>
    </source>
</evidence>
<dbReference type="UniPathway" id="UPA00009"/>
<evidence type="ECO:0000256" key="1">
    <source>
        <dbReference type="ARBA" id="ARBA00004935"/>
    </source>
</evidence>
<dbReference type="EMBL" id="CM004398">
    <property type="protein sequence ID" value="OAY34881.1"/>
    <property type="molecule type" value="Genomic_DNA"/>
</dbReference>
<gene>
    <name evidence="8" type="ORF">MANES_12G054700</name>
</gene>
<dbReference type="Gene3D" id="3.40.50.2000">
    <property type="entry name" value="Glycogen Phosphorylase B"/>
    <property type="match status" value="2"/>
</dbReference>
<dbReference type="PANTHER" id="PTHR11926">
    <property type="entry name" value="GLUCOSYL/GLUCURONOSYL TRANSFERASES"/>
    <property type="match status" value="1"/>
</dbReference>
<dbReference type="CDD" id="cd03784">
    <property type="entry name" value="GT1_Gtf-like"/>
    <property type="match status" value="1"/>
</dbReference>
<comment type="similarity">
    <text evidence="2 6">Belongs to the UDP-glycosyltransferase family.</text>
</comment>
<keyword evidence="3 6" id="KW-0328">Glycosyltransferase</keyword>
<dbReference type="GO" id="GO:0005737">
    <property type="term" value="C:cytoplasm"/>
    <property type="evidence" value="ECO:0000318"/>
    <property type="project" value="GO_Central"/>
</dbReference>
<dbReference type="EC" id="2.4.1.-" evidence="7"/>
<dbReference type="SUPFAM" id="SSF53756">
    <property type="entry name" value="UDP-Glycosyltransferase/glycogen phosphorylase"/>
    <property type="match status" value="1"/>
</dbReference>
<dbReference type="FunFam" id="3.40.50.2000:FF:000019">
    <property type="entry name" value="Glycosyltransferase"/>
    <property type="match status" value="1"/>
</dbReference>
<comment type="pathway">
    <text evidence="1">Pigment biosynthesis; anthocyanin biosynthesis.</text>
</comment>